<name>A0ABM1GU28_SOLPN</name>
<dbReference type="Gene3D" id="1.10.340.70">
    <property type="match status" value="1"/>
</dbReference>
<reference evidence="1" key="1">
    <citation type="journal article" date="2014" name="Nat. Genet.">
        <title>The genome of the stress-tolerant wild tomato species Solanum pennellii.</title>
        <authorList>
            <person name="Bolger A."/>
            <person name="Scossa F."/>
            <person name="Bolger M.E."/>
            <person name="Lanz C."/>
            <person name="Maumus F."/>
            <person name="Tohge T."/>
            <person name="Quesneville H."/>
            <person name="Alseekh S."/>
            <person name="Sorensen I."/>
            <person name="Lichtenstein G."/>
            <person name="Fich E.A."/>
            <person name="Conte M."/>
            <person name="Keller H."/>
            <person name="Schneeberger K."/>
            <person name="Schwacke R."/>
            <person name="Ofner I."/>
            <person name="Vrebalov J."/>
            <person name="Xu Y."/>
            <person name="Osorio S."/>
            <person name="Aflitos S.A."/>
            <person name="Schijlen E."/>
            <person name="Jimenez-Gomez J.M."/>
            <person name="Ryngajllo M."/>
            <person name="Kimura S."/>
            <person name="Kumar R."/>
            <person name="Koenig D."/>
            <person name="Headland L.R."/>
            <person name="Maloof J.N."/>
            <person name="Sinha N."/>
            <person name="van Ham R.C."/>
            <person name="Lankhorst R.K."/>
            <person name="Mao L."/>
            <person name="Vogel A."/>
            <person name="Arsova B."/>
            <person name="Panstruga R."/>
            <person name="Fei Z."/>
            <person name="Rose J.K."/>
            <person name="Zamir D."/>
            <person name="Carrari F."/>
            <person name="Giovannoni J.J."/>
            <person name="Weigel D."/>
            <person name="Usadel B."/>
            <person name="Fernie A.R."/>
        </authorList>
    </citation>
    <scope>NUCLEOTIDE SEQUENCE [LARGE SCALE GENOMIC DNA]</scope>
    <source>
        <strain evidence="1">cv. LA0716</strain>
    </source>
</reference>
<gene>
    <name evidence="2" type="primary">LOC107020260</name>
</gene>
<evidence type="ECO:0000313" key="2">
    <source>
        <dbReference type="RefSeq" id="XP_015076035.1"/>
    </source>
</evidence>
<keyword evidence="1" id="KW-1185">Reference proteome</keyword>
<dbReference type="RefSeq" id="XP_015076035.1">
    <property type="nucleotide sequence ID" value="XM_015220549.1"/>
</dbReference>
<accession>A0ABM1GU28</accession>
<dbReference type="Proteomes" id="UP000694930">
    <property type="component" value="Chromosome 1"/>
</dbReference>
<organism evidence="1 2">
    <name type="scientific">Solanum pennellii</name>
    <name type="common">Tomato</name>
    <name type="synonym">Lycopersicon pennellii</name>
    <dbReference type="NCBI Taxonomy" id="28526"/>
    <lineage>
        <taxon>Eukaryota</taxon>
        <taxon>Viridiplantae</taxon>
        <taxon>Streptophyta</taxon>
        <taxon>Embryophyta</taxon>
        <taxon>Tracheophyta</taxon>
        <taxon>Spermatophyta</taxon>
        <taxon>Magnoliopsida</taxon>
        <taxon>eudicotyledons</taxon>
        <taxon>Gunneridae</taxon>
        <taxon>Pentapetalae</taxon>
        <taxon>asterids</taxon>
        <taxon>lamiids</taxon>
        <taxon>Solanales</taxon>
        <taxon>Solanaceae</taxon>
        <taxon>Solanoideae</taxon>
        <taxon>Solaneae</taxon>
        <taxon>Solanum</taxon>
        <taxon>Solanum subgen. Lycopersicon</taxon>
    </lineage>
</organism>
<evidence type="ECO:0000313" key="1">
    <source>
        <dbReference type="Proteomes" id="UP000694930"/>
    </source>
</evidence>
<reference evidence="2" key="2">
    <citation type="submission" date="2025-08" db="UniProtKB">
        <authorList>
            <consortium name="RefSeq"/>
        </authorList>
    </citation>
    <scope>IDENTIFICATION</scope>
</reference>
<proteinExistence type="predicted"/>
<sequence>MRQWIWLELLKDYDVTILYHRGKANVVADALSRKTPSMGSLAALSIEERPLISEESDGMIACIEARSSLVEQIRAHQFDDEKLCLIQDKVLRGEAKVAVLDSYGVLRIGGRICVPRKGDSIRLILMEAHSSRYSIHPGAAKMYHDLSQHYW</sequence>
<dbReference type="GeneID" id="107020260"/>
<protein>
    <submittedName>
        <fullName evidence="2">Uncharacterized protein LOC107020260</fullName>
    </submittedName>
</protein>